<dbReference type="Proteomes" id="UP000176725">
    <property type="component" value="Unassembled WGS sequence"/>
</dbReference>
<evidence type="ECO:0000313" key="2">
    <source>
        <dbReference type="EMBL" id="OGM64424.1"/>
    </source>
</evidence>
<dbReference type="GO" id="GO:0003677">
    <property type="term" value="F:DNA binding"/>
    <property type="evidence" value="ECO:0007669"/>
    <property type="project" value="InterPro"/>
</dbReference>
<organism evidence="2 3">
    <name type="scientific">Candidatus Woesebacteria bacterium RIFCSPLOWO2_01_FULL_39_25</name>
    <dbReference type="NCBI Taxonomy" id="1802521"/>
    <lineage>
        <taxon>Bacteria</taxon>
        <taxon>Candidatus Woeseibacteriota</taxon>
    </lineage>
</organism>
<accession>A0A1F8BK26</accession>
<gene>
    <name evidence="2" type="ORF">A2893_00965</name>
</gene>
<dbReference type="SMART" id="SM01321">
    <property type="entry name" value="Y1_Tnp"/>
    <property type="match status" value="1"/>
</dbReference>
<dbReference type="SUPFAM" id="SSF143422">
    <property type="entry name" value="Transposase IS200-like"/>
    <property type="match status" value="1"/>
</dbReference>
<reference evidence="2 3" key="1">
    <citation type="journal article" date="2016" name="Nat. Commun.">
        <title>Thousands of microbial genomes shed light on interconnected biogeochemical processes in an aquifer system.</title>
        <authorList>
            <person name="Anantharaman K."/>
            <person name="Brown C.T."/>
            <person name="Hug L.A."/>
            <person name="Sharon I."/>
            <person name="Castelle C.J."/>
            <person name="Probst A.J."/>
            <person name="Thomas B.C."/>
            <person name="Singh A."/>
            <person name="Wilkins M.J."/>
            <person name="Karaoz U."/>
            <person name="Brodie E.L."/>
            <person name="Williams K.H."/>
            <person name="Hubbard S.S."/>
            <person name="Banfield J.F."/>
        </authorList>
    </citation>
    <scope>NUCLEOTIDE SEQUENCE [LARGE SCALE GENOMIC DNA]</scope>
</reference>
<evidence type="ECO:0000313" key="3">
    <source>
        <dbReference type="Proteomes" id="UP000176725"/>
    </source>
</evidence>
<dbReference type="PANTHER" id="PTHR34322">
    <property type="entry name" value="TRANSPOSASE, Y1_TNP DOMAIN-CONTAINING"/>
    <property type="match status" value="1"/>
</dbReference>
<protein>
    <recommendedName>
        <fullName evidence="1">Transposase IS200-like domain-containing protein</fullName>
    </recommendedName>
</protein>
<dbReference type="InterPro" id="IPR036515">
    <property type="entry name" value="Transposase_17_sf"/>
</dbReference>
<proteinExistence type="predicted"/>
<dbReference type="EMBL" id="MGHH01000010">
    <property type="protein sequence ID" value="OGM64424.1"/>
    <property type="molecule type" value="Genomic_DNA"/>
</dbReference>
<dbReference type="Pfam" id="PF01797">
    <property type="entry name" value="Y1_Tnp"/>
    <property type="match status" value="1"/>
</dbReference>
<evidence type="ECO:0000259" key="1">
    <source>
        <dbReference type="SMART" id="SM01321"/>
    </source>
</evidence>
<sequence length="232" mass="27042">MPARNSRKKYTENGYYHIYNRGVEKRIIFEDAQDYAVFLSYLKQYLTSKNTDLLQDKLSNPSTTYKEKAKIIKELRLNNFADEISVIAYCLMPNHFHFLVKQKNATSIDLFMNSIGTRYTMYFNKKYKRVGSLYQGVYKAVLIESDEQLLHLTRYIHLQALEVSTSQGEALQIQLSSYENYTGKQNTNWVKPNDILAFFSKRNPLLSYSAFVNGNTNTKMDNVDISNIIIEN</sequence>
<dbReference type="Gene3D" id="3.30.70.1290">
    <property type="entry name" value="Transposase IS200-like"/>
    <property type="match status" value="1"/>
</dbReference>
<dbReference type="GO" id="GO:0004803">
    <property type="term" value="F:transposase activity"/>
    <property type="evidence" value="ECO:0007669"/>
    <property type="project" value="InterPro"/>
</dbReference>
<dbReference type="InterPro" id="IPR002686">
    <property type="entry name" value="Transposase_17"/>
</dbReference>
<feature type="domain" description="Transposase IS200-like" evidence="1">
    <location>
        <begin position="11"/>
        <end position="159"/>
    </location>
</feature>
<dbReference type="AlphaFoldDB" id="A0A1F8BK26"/>
<name>A0A1F8BK26_9BACT</name>
<dbReference type="PANTHER" id="PTHR34322:SF2">
    <property type="entry name" value="TRANSPOSASE IS200-LIKE DOMAIN-CONTAINING PROTEIN"/>
    <property type="match status" value="1"/>
</dbReference>
<dbReference type="GO" id="GO:0006313">
    <property type="term" value="P:DNA transposition"/>
    <property type="evidence" value="ECO:0007669"/>
    <property type="project" value="InterPro"/>
</dbReference>
<comment type="caution">
    <text evidence="2">The sequence shown here is derived from an EMBL/GenBank/DDBJ whole genome shotgun (WGS) entry which is preliminary data.</text>
</comment>
<dbReference type="STRING" id="1802521.A2893_00965"/>